<dbReference type="RefSeq" id="WP_114844925.1">
    <property type="nucleotide sequence ID" value="NZ_JBHSPE010000008.1"/>
</dbReference>
<evidence type="ECO:0000313" key="4">
    <source>
        <dbReference type="Proteomes" id="UP000253782"/>
    </source>
</evidence>
<keyword evidence="1" id="KW-0812">Transmembrane</keyword>
<accession>A0A369UQI5</accession>
<dbReference type="OrthoDB" id="8530910at2"/>
<dbReference type="InterPro" id="IPR029062">
    <property type="entry name" value="Class_I_gatase-like"/>
</dbReference>
<gene>
    <name evidence="3" type="ORF">DVJ77_07785</name>
</gene>
<dbReference type="EMBL" id="QQAH01000006">
    <property type="protein sequence ID" value="RDD82305.1"/>
    <property type="molecule type" value="Genomic_DNA"/>
</dbReference>
<dbReference type="AlphaFoldDB" id="A0A369UQI5"/>
<organism evidence="3 4">
    <name type="scientific">Dyella tabacisoli</name>
    <dbReference type="NCBI Taxonomy" id="2282381"/>
    <lineage>
        <taxon>Bacteria</taxon>
        <taxon>Pseudomonadati</taxon>
        <taxon>Pseudomonadota</taxon>
        <taxon>Gammaproteobacteria</taxon>
        <taxon>Lysobacterales</taxon>
        <taxon>Rhodanobacteraceae</taxon>
        <taxon>Dyella</taxon>
    </lineage>
</organism>
<dbReference type="Pfam" id="PF09822">
    <property type="entry name" value="ABC_transp_aux"/>
    <property type="match status" value="1"/>
</dbReference>
<dbReference type="InterPro" id="IPR019196">
    <property type="entry name" value="ABC_transp_unknown"/>
</dbReference>
<evidence type="ECO:0000256" key="1">
    <source>
        <dbReference type="SAM" id="Phobius"/>
    </source>
</evidence>
<name>A0A369UQI5_9GAMM</name>
<comment type="caution">
    <text evidence="3">The sequence shown here is derived from an EMBL/GenBank/DDBJ whole genome shotgun (WGS) entry which is preliminary data.</text>
</comment>
<keyword evidence="1" id="KW-1133">Transmembrane helix</keyword>
<evidence type="ECO:0000313" key="3">
    <source>
        <dbReference type="EMBL" id="RDD82305.1"/>
    </source>
</evidence>
<keyword evidence="4" id="KW-1185">Reference proteome</keyword>
<proteinExistence type="predicted"/>
<sequence length="456" mass="49181">MTTLFKQGLFRRLDGWLFALGLLLGAGAIGYLSTRHEFIADWTHGRRASLSHETAAVLATLPGAVEIVSYASPQGDLRQTIAGFVQRYQRIKPDLALRFVDPQLDPAAMRELGVTVDGALIVHYQNREQRLEELSERGLTNALERLARGDERIVAFVTGDGERRADGKANADLGTFISQLEGRGMRAVPLSFTQVTAVPEHTDLVVLASPELTLPAGAVKALTDYVANGGNVLWLTEPANEDLGLAPLANALGVRVLPGVLVDGQGAALGLKDPRLIALGDYPPQAITHGFTLTTLFPQVSALAQLAQSGWDVQAFLRSGPQSWTAFHPIDNEHPTDVRFDAAAGELKGPLDFGFALSRLSPSPTKREQRAVVIGDGDFLSNTFLGNAGNRALGERVFDWLLGDDALVNLPPRGAPDRILQLSQSQLNAVSMGFMIGLPLLLLTIGGCIVWRRRRA</sequence>
<dbReference type="Proteomes" id="UP000253782">
    <property type="component" value="Unassembled WGS sequence"/>
</dbReference>
<feature type="transmembrane region" description="Helical" evidence="1">
    <location>
        <begin position="429"/>
        <end position="451"/>
    </location>
</feature>
<reference evidence="3 4" key="1">
    <citation type="submission" date="2018-07" db="EMBL/GenBank/DDBJ databases">
        <title>Dyella tabacisoli L4-6T, whole genome shotgun sequence.</title>
        <authorList>
            <person name="Zhou X.-K."/>
            <person name="Li W.-J."/>
            <person name="Duan Y.-Q."/>
        </authorList>
    </citation>
    <scope>NUCLEOTIDE SEQUENCE [LARGE SCALE GENOMIC DNA]</scope>
    <source>
        <strain evidence="3 4">L4-6</strain>
    </source>
</reference>
<evidence type="ECO:0000259" key="2">
    <source>
        <dbReference type="Pfam" id="PF09822"/>
    </source>
</evidence>
<feature type="domain" description="ABC-type uncharacterised transport system" evidence="2">
    <location>
        <begin position="154"/>
        <end position="384"/>
    </location>
</feature>
<dbReference type="SUPFAM" id="SSF52317">
    <property type="entry name" value="Class I glutamine amidotransferase-like"/>
    <property type="match status" value="1"/>
</dbReference>
<protein>
    <submittedName>
        <fullName evidence="3">ABC transporter</fullName>
    </submittedName>
</protein>
<keyword evidence="1" id="KW-0472">Membrane</keyword>